<dbReference type="InterPro" id="IPR032675">
    <property type="entry name" value="LRR_dom_sf"/>
</dbReference>
<sequence>MTILPQELLDHILDYHHASVSSLSSSSLVSRSWLPTTRYHLFRIPVLYQKSFGRSPRDNTKTFLELLDSPLCTFRHTIQGCVLNIEFRDRLHRCINALGIHTTLTETLLITQYLGDISLTDSLKIPQRFSSIRSFVYSNMSHVWCSDLPQLITSLPHLDSLAIFTNIFRSVRVTLPDFPTMQGQQSFLPNLRRLRLRMANPSLILQWILNHSCYTPQIDTLDIMICHNSSTGWGLVEALEPFLKANSDTLKNLSIGLDYDLDLHHELNDHTIPQLHMGNLPNLRSLTLQTHDIDALRQSTFSLLTGHQSVLDVLTLDLVPFIPVEGSYDEDHFRAILGECLNIDFSNKVKSLRVNILCPVIPCDRGYLGLAQTLSVGLLPKWEHIGKLEVRIIRGRKWQVDSVEYINRRIWGSADVPYTEKFTRIGTL</sequence>
<organism evidence="1 2">
    <name type="scientific">Lentinula lateritia</name>
    <dbReference type="NCBI Taxonomy" id="40482"/>
    <lineage>
        <taxon>Eukaryota</taxon>
        <taxon>Fungi</taxon>
        <taxon>Dikarya</taxon>
        <taxon>Basidiomycota</taxon>
        <taxon>Agaricomycotina</taxon>
        <taxon>Agaricomycetes</taxon>
        <taxon>Agaricomycetidae</taxon>
        <taxon>Agaricales</taxon>
        <taxon>Marasmiineae</taxon>
        <taxon>Omphalotaceae</taxon>
        <taxon>Lentinula</taxon>
    </lineage>
</organism>
<dbReference type="AlphaFoldDB" id="A0A9W9DWS2"/>
<protein>
    <recommendedName>
        <fullName evidence="3">F-box domain-containing protein</fullName>
    </recommendedName>
</protein>
<dbReference type="EMBL" id="JANVFS010000008">
    <property type="protein sequence ID" value="KAJ4489006.1"/>
    <property type="molecule type" value="Genomic_DNA"/>
</dbReference>
<evidence type="ECO:0000313" key="2">
    <source>
        <dbReference type="Proteomes" id="UP001150238"/>
    </source>
</evidence>
<evidence type="ECO:0000313" key="1">
    <source>
        <dbReference type="EMBL" id="KAJ4489006.1"/>
    </source>
</evidence>
<gene>
    <name evidence="1" type="ORF">C8J55DRAFT_604194</name>
</gene>
<accession>A0A9W9DWS2</accession>
<reference evidence="1" key="1">
    <citation type="submission" date="2022-08" db="EMBL/GenBank/DDBJ databases">
        <authorList>
            <consortium name="DOE Joint Genome Institute"/>
            <person name="Min B."/>
            <person name="Riley R."/>
            <person name="Sierra-Patev S."/>
            <person name="Naranjo-Ortiz M."/>
            <person name="Looney B."/>
            <person name="Konkel Z."/>
            <person name="Slot J.C."/>
            <person name="Sakamoto Y."/>
            <person name="Steenwyk J.L."/>
            <person name="Rokas A."/>
            <person name="Carro J."/>
            <person name="Camarero S."/>
            <person name="Ferreira P."/>
            <person name="Molpeceres G."/>
            <person name="Ruiz-Duenas F.J."/>
            <person name="Serrano A."/>
            <person name="Henrissat B."/>
            <person name="Drula E."/>
            <person name="Hughes K.W."/>
            <person name="Mata J.L."/>
            <person name="Ishikawa N.K."/>
            <person name="Vargas-Isla R."/>
            <person name="Ushijima S."/>
            <person name="Smith C.A."/>
            <person name="Ahrendt S."/>
            <person name="Andreopoulos W."/>
            <person name="He G."/>
            <person name="Labutti K."/>
            <person name="Lipzen A."/>
            <person name="Ng V."/>
            <person name="Sandor L."/>
            <person name="Barry K."/>
            <person name="Martinez A.T."/>
            <person name="Xiao Y."/>
            <person name="Gibbons J.G."/>
            <person name="Terashima K."/>
            <person name="Hibbett D.S."/>
            <person name="Grigoriev I.V."/>
        </authorList>
    </citation>
    <scope>NUCLEOTIDE SEQUENCE</scope>
    <source>
        <strain evidence="1">Sp2 HRB7682 ss15</strain>
    </source>
</reference>
<reference evidence="1" key="2">
    <citation type="journal article" date="2023" name="Proc. Natl. Acad. Sci. U.S.A.">
        <title>A global phylogenomic analysis of the shiitake genus Lentinula.</title>
        <authorList>
            <person name="Sierra-Patev S."/>
            <person name="Min B."/>
            <person name="Naranjo-Ortiz M."/>
            <person name="Looney B."/>
            <person name="Konkel Z."/>
            <person name="Slot J.C."/>
            <person name="Sakamoto Y."/>
            <person name="Steenwyk J.L."/>
            <person name="Rokas A."/>
            <person name="Carro J."/>
            <person name="Camarero S."/>
            <person name="Ferreira P."/>
            <person name="Molpeceres G."/>
            <person name="Ruiz-Duenas F.J."/>
            <person name="Serrano A."/>
            <person name="Henrissat B."/>
            <person name="Drula E."/>
            <person name="Hughes K.W."/>
            <person name="Mata J.L."/>
            <person name="Ishikawa N.K."/>
            <person name="Vargas-Isla R."/>
            <person name="Ushijima S."/>
            <person name="Smith C.A."/>
            <person name="Donoghue J."/>
            <person name="Ahrendt S."/>
            <person name="Andreopoulos W."/>
            <person name="He G."/>
            <person name="LaButti K."/>
            <person name="Lipzen A."/>
            <person name="Ng V."/>
            <person name="Riley R."/>
            <person name="Sandor L."/>
            <person name="Barry K."/>
            <person name="Martinez A.T."/>
            <person name="Xiao Y."/>
            <person name="Gibbons J.G."/>
            <person name="Terashima K."/>
            <person name="Grigoriev I.V."/>
            <person name="Hibbett D."/>
        </authorList>
    </citation>
    <scope>NUCLEOTIDE SEQUENCE</scope>
    <source>
        <strain evidence="1">Sp2 HRB7682 ss15</strain>
    </source>
</reference>
<comment type="caution">
    <text evidence="1">The sequence shown here is derived from an EMBL/GenBank/DDBJ whole genome shotgun (WGS) entry which is preliminary data.</text>
</comment>
<dbReference type="Gene3D" id="3.80.10.10">
    <property type="entry name" value="Ribonuclease Inhibitor"/>
    <property type="match status" value="1"/>
</dbReference>
<name>A0A9W9DWS2_9AGAR</name>
<proteinExistence type="predicted"/>
<evidence type="ECO:0008006" key="3">
    <source>
        <dbReference type="Google" id="ProtNLM"/>
    </source>
</evidence>
<dbReference type="Proteomes" id="UP001150238">
    <property type="component" value="Unassembled WGS sequence"/>
</dbReference>